<protein>
    <submittedName>
        <fullName evidence="2">Transposase</fullName>
    </submittedName>
</protein>
<sequence length="154" mass="17899">MNNSPLASCPSSLYFLKSRSLRQTGRSSVDTDGRFLMVHLTPAGISDNAGAQMILDAIRKRWPWVKHLFADGARDRLKLMDKAAYLDFVLEIIRRSQEQAGFQVLPRRWVVERTFGWMMRWRRLVRDYERRTDVSIAMIHVAMGGILIRRNAHP</sequence>
<accession>A0ABU0FL48</accession>
<evidence type="ECO:0000313" key="2">
    <source>
        <dbReference type="EMBL" id="MDQ0394770.1"/>
    </source>
</evidence>
<evidence type="ECO:0000313" key="3">
    <source>
        <dbReference type="Proteomes" id="UP001237448"/>
    </source>
</evidence>
<reference evidence="2 3" key="1">
    <citation type="submission" date="2023-07" db="EMBL/GenBank/DDBJ databases">
        <title>Genomic Encyclopedia of Type Strains, Phase IV (KMG-IV): sequencing the most valuable type-strain genomes for metagenomic binning, comparative biology and taxonomic classification.</title>
        <authorList>
            <person name="Goeker M."/>
        </authorList>
    </citation>
    <scope>NUCLEOTIDE SEQUENCE [LARGE SCALE GENOMIC DNA]</scope>
    <source>
        <strain evidence="2 3">DSM 5896</strain>
    </source>
</reference>
<feature type="domain" description="Transposase IS4-like" evidence="1">
    <location>
        <begin position="29"/>
        <end position="143"/>
    </location>
</feature>
<dbReference type="PANTHER" id="PTHR30007">
    <property type="entry name" value="PHP DOMAIN PROTEIN"/>
    <property type="match status" value="1"/>
</dbReference>
<keyword evidence="3" id="KW-1185">Reference proteome</keyword>
<dbReference type="PANTHER" id="PTHR30007:SF0">
    <property type="entry name" value="TRANSPOSASE"/>
    <property type="match status" value="1"/>
</dbReference>
<comment type="caution">
    <text evidence="2">The sequence shown here is derived from an EMBL/GenBank/DDBJ whole genome shotgun (WGS) entry which is preliminary data.</text>
</comment>
<organism evidence="2 3">
    <name type="scientific">Labrys monachus</name>
    <dbReference type="NCBI Taxonomy" id="217067"/>
    <lineage>
        <taxon>Bacteria</taxon>
        <taxon>Pseudomonadati</taxon>
        <taxon>Pseudomonadota</taxon>
        <taxon>Alphaproteobacteria</taxon>
        <taxon>Hyphomicrobiales</taxon>
        <taxon>Xanthobacteraceae</taxon>
        <taxon>Labrys</taxon>
    </lineage>
</organism>
<name>A0ABU0FL48_9HYPH</name>
<gene>
    <name evidence="2" type="ORF">J3R73_004562</name>
</gene>
<proteinExistence type="predicted"/>
<dbReference type="Proteomes" id="UP001237448">
    <property type="component" value="Unassembled WGS sequence"/>
</dbReference>
<dbReference type="EMBL" id="JAUSVK010000001">
    <property type="protein sequence ID" value="MDQ0394770.1"/>
    <property type="molecule type" value="Genomic_DNA"/>
</dbReference>
<dbReference type="Pfam" id="PF01609">
    <property type="entry name" value="DDE_Tnp_1"/>
    <property type="match status" value="1"/>
</dbReference>
<dbReference type="InterPro" id="IPR002559">
    <property type="entry name" value="Transposase_11"/>
</dbReference>
<evidence type="ECO:0000259" key="1">
    <source>
        <dbReference type="Pfam" id="PF01609"/>
    </source>
</evidence>